<name>A0A4R0XQI2_9MOLU</name>
<dbReference type="InterPro" id="IPR006056">
    <property type="entry name" value="RidA"/>
</dbReference>
<dbReference type="RefSeq" id="WP_131613672.1">
    <property type="nucleotide sequence ID" value="NZ_PSZP01000031.1"/>
</dbReference>
<dbReference type="AlphaFoldDB" id="A0A4R0XQI2"/>
<evidence type="ECO:0000313" key="2">
    <source>
        <dbReference type="EMBL" id="TCG10600.1"/>
    </source>
</evidence>
<comment type="similarity">
    <text evidence="1">Belongs to the RutC family.</text>
</comment>
<dbReference type="GO" id="GO:0005829">
    <property type="term" value="C:cytosol"/>
    <property type="evidence" value="ECO:0007669"/>
    <property type="project" value="TreeGrafter"/>
</dbReference>
<accession>A0A4R0XQI2</accession>
<sequence>MKIINTKNAPAAVGPYSQAIQVDKTLYISGQLPFDPKTMKCVEGTIKDQALMSLTNIKNIVEAAGGNINNIVKVSVLITNIDEFGKVNEVYGEFFGEHKPARVCYEVSKLPKGVDIEIEAIAYIG</sequence>
<dbReference type="PANTHER" id="PTHR11803">
    <property type="entry name" value="2-IMINOBUTANOATE/2-IMINOPROPANOATE DEAMINASE RIDA"/>
    <property type="match status" value="1"/>
</dbReference>
<protein>
    <submittedName>
        <fullName evidence="2">Reactive intermediate/imine deaminase</fullName>
    </submittedName>
</protein>
<dbReference type="Gene3D" id="3.30.1330.40">
    <property type="entry name" value="RutC-like"/>
    <property type="match status" value="1"/>
</dbReference>
<dbReference type="SUPFAM" id="SSF55298">
    <property type="entry name" value="YjgF-like"/>
    <property type="match status" value="1"/>
</dbReference>
<dbReference type="EMBL" id="PSZP01000031">
    <property type="protein sequence ID" value="TCG10600.1"/>
    <property type="molecule type" value="Genomic_DNA"/>
</dbReference>
<gene>
    <name evidence="2" type="ORF">C4B25_03600</name>
</gene>
<dbReference type="PROSITE" id="PS01094">
    <property type="entry name" value="UPF0076"/>
    <property type="match status" value="1"/>
</dbReference>
<evidence type="ECO:0000313" key="3">
    <source>
        <dbReference type="Proteomes" id="UP000291072"/>
    </source>
</evidence>
<dbReference type="GO" id="GO:0019239">
    <property type="term" value="F:deaminase activity"/>
    <property type="evidence" value="ECO:0007669"/>
    <property type="project" value="TreeGrafter"/>
</dbReference>
<dbReference type="InterPro" id="IPR019897">
    <property type="entry name" value="RidA_CS"/>
</dbReference>
<dbReference type="PANTHER" id="PTHR11803:SF39">
    <property type="entry name" value="2-IMINOBUTANOATE_2-IMINOPROPANOATE DEAMINASE"/>
    <property type="match status" value="1"/>
</dbReference>
<dbReference type="OrthoDB" id="9803101at2"/>
<dbReference type="FunFam" id="3.30.1330.40:FF:000001">
    <property type="entry name" value="L-PSP family endoribonuclease"/>
    <property type="match status" value="1"/>
</dbReference>
<organism evidence="2 3">
    <name type="scientific">Mycoplasma todarodis</name>
    <dbReference type="NCBI Taxonomy" id="1937191"/>
    <lineage>
        <taxon>Bacteria</taxon>
        <taxon>Bacillati</taxon>
        <taxon>Mycoplasmatota</taxon>
        <taxon>Mollicutes</taxon>
        <taxon>Mycoplasmataceae</taxon>
        <taxon>Mycoplasma</taxon>
    </lineage>
</organism>
<dbReference type="Pfam" id="PF01042">
    <property type="entry name" value="Ribonuc_L-PSP"/>
    <property type="match status" value="1"/>
</dbReference>
<comment type="caution">
    <text evidence="2">The sequence shown here is derived from an EMBL/GenBank/DDBJ whole genome shotgun (WGS) entry which is preliminary data.</text>
</comment>
<dbReference type="NCBIfam" id="TIGR00004">
    <property type="entry name" value="Rid family detoxifying hydrolase"/>
    <property type="match status" value="1"/>
</dbReference>
<dbReference type="CDD" id="cd00448">
    <property type="entry name" value="YjgF_YER057c_UK114_family"/>
    <property type="match status" value="1"/>
</dbReference>
<dbReference type="InterPro" id="IPR006175">
    <property type="entry name" value="YjgF/YER057c/UK114"/>
</dbReference>
<proteinExistence type="inferred from homology"/>
<evidence type="ECO:0000256" key="1">
    <source>
        <dbReference type="ARBA" id="ARBA00010552"/>
    </source>
</evidence>
<dbReference type="InterPro" id="IPR035959">
    <property type="entry name" value="RutC-like_sf"/>
</dbReference>
<dbReference type="Proteomes" id="UP000291072">
    <property type="component" value="Unassembled WGS sequence"/>
</dbReference>
<keyword evidence="3" id="KW-1185">Reference proteome</keyword>
<reference evidence="2 3" key="1">
    <citation type="submission" date="2018-02" db="EMBL/GenBank/DDBJ databases">
        <title>Mycoplasma marinum and Mycoplasma todarodis sp. nov., moderately halophilic and psychrotolerant mycoplasmas isolated from cephalopods.</title>
        <authorList>
            <person name="Viver T."/>
        </authorList>
    </citation>
    <scope>NUCLEOTIDE SEQUENCE [LARGE SCALE GENOMIC DNA]</scope>
    <source>
        <strain evidence="2 3">5H</strain>
    </source>
</reference>